<name>A0A9D2CMF1_9LACO</name>
<reference evidence="2" key="2">
    <citation type="submission" date="2021-04" db="EMBL/GenBank/DDBJ databases">
        <authorList>
            <person name="Gilroy R."/>
        </authorList>
    </citation>
    <scope>NUCLEOTIDE SEQUENCE</scope>
    <source>
        <strain evidence="2">3204</strain>
    </source>
</reference>
<evidence type="ECO:0008006" key="4">
    <source>
        <dbReference type="Google" id="ProtNLM"/>
    </source>
</evidence>
<evidence type="ECO:0000313" key="2">
    <source>
        <dbReference type="EMBL" id="HIY91845.1"/>
    </source>
</evidence>
<evidence type="ECO:0000256" key="1">
    <source>
        <dbReference type="ARBA" id="ARBA00023025"/>
    </source>
</evidence>
<dbReference type="EMBL" id="DXCM01000021">
    <property type="protein sequence ID" value="HIY91845.1"/>
    <property type="molecule type" value="Genomic_DNA"/>
</dbReference>
<dbReference type="Proteomes" id="UP000824013">
    <property type="component" value="Unassembled WGS sequence"/>
</dbReference>
<proteinExistence type="predicted"/>
<reference evidence="2" key="1">
    <citation type="journal article" date="2021" name="PeerJ">
        <title>Extensive microbial diversity within the chicken gut microbiome revealed by metagenomics and culture.</title>
        <authorList>
            <person name="Gilroy R."/>
            <person name="Ravi A."/>
            <person name="Getino M."/>
            <person name="Pursley I."/>
            <person name="Horton D.L."/>
            <person name="Alikhan N.F."/>
            <person name="Baker D."/>
            <person name="Gharbi K."/>
            <person name="Hall N."/>
            <person name="Watson M."/>
            <person name="Adriaenssens E.M."/>
            <person name="Foster-Nyarko E."/>
            <person name="Jarju S."/>
            <person name="Secka A."/>
            <person name="Antonio M."/>
            <person name="Oren A."/>
            <person name="Chaudhuri R.R."/>
            <person name="La Ragione R."/>
            <person name="Hildebrand F."/>
            <person name="Pallen M.J."/>
        </authorList>
    </citation>
    <scope>NUCLEOTIDE SEQUENCE</scope>
    <source>
        <strain evidence="2">3204</strain>
    </source>
</reference>
<dbReference type="AlphaFoldDB" id="A0A9D2CMF1"/>
<keyword evidence="1" id="KW-0079">Bacteriocin immunity</keyword>
<dbReference type="GO" id="GO:0030153">
    <property type="term" value="P:bacteriocin immunity"/>
    <property type="evidence" value="ECO:0007669"/>
    <property type="project" value="UniProtKB-KW"/>
</dbReference>
<dbReference type="Gene3D" id="1.20.1440.50">
    <property type="entry name" value="Ta0600-like"/>
    <property type="match status" value="1"/>
</dbReference>
<organism evidence="2 3">
    <name type="scientific">Candidatus Companilactobacillus pullicola</name>
    <dbReference type="NCBI Taxonomy" id="2838523"/>
    <lineage>
        <taxon>Bacteria</taxon>
        <taxon>Bacillati</taxon>
        <taxon>Bacillota</taxon>
        <taxon>Bacilli</taxon>
        <taxon>Lactobacillales</taxon>
        <taxon>Lactobacillaceae</taxon>
        <taxon>Companilactobacillus</taxon>
    </lineage>
</organism>
<dbReference type="SUPFAM" id="SSF109797">
    <property type="entry name" value="Bacteriocin immunity protein-like"/>
    <property type="match status" value="1"/>
</dbReference>
<protein>
    <recommendedName>
        <fullName evidence="4">Bacteriocin immunity protein</fullName>
    </recommendedName>
</protein>
<comment type="caution">
    <text evidence="2">The sequence shown here is derived from an EMBL/GenBank/DDBJ whole genome shotgun (WGS) entry which is preliminary data.</text>
</comment>
<dbReference type="InterPro" id="IPR023130">
    <property type="entry name" value="Ta0600-like_sf"/>
</dbReference>
<evidence type="ECO:0000313" key="3">
    <source>
        <dbReference type="Proteomes" id="UP000824013"/>
    </source>
</evidence>
<gene>
    <name evidence="2" type="ORF">H9820_02730</name>
</gene>
<sequence length="115" mass="13681">MEEKREELIDLVEKAYKDVRDLKFNTFRIKLLQFSKDLHNGKDCIKIMLDLRAELLQADLSLKLKDRISGLPKEYGDIYNFIFPQLKRIDSKVLDRYSRYGFIPLRYGSAVKYSK</sequence>
<accession>A0A9D2CMF1</accession>